<gene>
    <name evidence="1" type="ORF">CLUG_00457</name>
</gene>
<dbReference type="KEGG" id="clu:CLUG_00457"/>
<evidence type="ECO:0000313" key="2">
    <source>
        <dbReference type="Proteomes" id="UP000007703"/>
    </source>
</evidence>
<dbReference type="Gene3D" id="3.40.50.1820">
    <property type="entry name" value="alpha/beta hydrolase"/>
    <property type="match status" value="1"/>
</dbReference>
<dbReference type="VEuPathDB" id="FungiDB:CLUG_00457"/>
<protein>
    <submittedName>
        <fullName evidence="1">Uncharacterized protein</fullName>
    </submittedName>
</protein>
<dbReference type="ESTHER" id="clal4-c4xwy4">
    <property type="family name" value="Fusarinine_C_esterase_sidJ"/>
</dbReference>
<dbReference type="Pfam" id="PF08538">
    <property type="entry name" value="DUF1749"/>
    <property type="match status" value="1"/>
</dbReference>
<sequence>MSYPVLIHKYTDSLTAIEFSSQSAPEHFLVFVGGLGDGFLTVPYVPALAQQVAARLPHCAVVQALISSSYLGFGTGSLARDAAELAQLVRFLRTHRGTSRSRVILMGHSTGCQDTMEYLSKYSQRADFDAVEALDGAILQAPVSDSEAFRHFASDQVDELLALAKSHLENGRPDELLPARASDVVFGAPISAARFVALADRRGADDYFSSYLTAEDHAQTFGRVRVPLLVLEGGADEFVPPHVDRADLVRSWQKATPPEFWSARSKVVPGASHNAGETSAPGAQDDVVRTAVDFVADVLGGESARAE</sequence>
<evidence type="ECO:0000313" key="1">
    <source>
        <dbReference type="EMBL" id="EEQ36334.1"/>
    </source>
</evidence>
<dbReference type="InterPro" id="IPR013744">
    <property type="entry name" value="SidJ"/>
</dbReference>
<dbReference type="InParanoid" id="C4XWY4"/>
<dbReference type="InterPro" id="IPR029058">
    <property type="entry name" value="AB_hydrolase_fold"/>
</dbReference>
<dbReference type="OrthoDB" id="10034502at2759"/>
<accession>C4XWY4</accession>
<reference evidence="1 2" key="1">
    <citation type="journal article" date="2009" name="Nature">
        <title>Evolution of pathogenicity and sexual reproduction in eight Candida genomes.</title>
        <authorList>
            <person name="Butler G."/>
            <person name="Rasmussen M.D."/>
            <person name="Lin M.F."/>
            <person name="Santos M.A."/>
            <person name="Sakthikumar S."/>
            <person name="Munro C.A."/>
            <person name="Rheinbay E."/>
            <person name="Grabherr M."/>
            <person name="Forche A."/>
            <person name="Reedy J.L."/>
            <person name="Agrafioti I."/>
            <person name="Arnaud M.B."/>
            <person name="Bates S."/>
            <person name="Brown A.J."/>
            <person name="Brunke S."/>
            <person name="Costanzo M.C."/>
            <person name="Fitzpatrick D.A."/>
            <person name="de Groot P.W."/>
            <person name="Harris D."/>
            <person name="Hoyer L.L."/>
            <person name="Hube B."/>
            <person name="Klis F.M."/>
            <person name="Kodira C."/>
            <person name="Lennard N."/>
            <person name="Logue M.E."/>
            <person name="Martin R."/>
            <person name="Neiman A.M."/>
            <person name="Nikolaou E."/>
            <person name="Quail M.A."/>
            <person name="Quinn J."/>
            <person name="Santos M.C."/>
            <person name="Schmitzberger F.F."/>
            <person name="Sherlock G."/>
            <person name="Shah P."/>
            <person name="Silverstein K.A."/>
            <person name="Skrzypek M.S."/>
            <person name="Soll D."/>
            <person name="Staggs R."/>
            <person name="Stansfield I."/>
            <person name="Stumpf M.P."/>
            <person name="Sudbery P.E."/>
            <person name="Srikantha T."/>
            <person name="Zeng Q."/>
            <person name="Berman J."/>
            <person name="Berriman M."/>
            <person name="Heitman J."/>
            <person name="Gow N.A."/>
            <person name="Lorenz M.C."/>
            <person name="Birren B.W."/>
            <person name="Kellis M."/>
            <person name="Cuomo C.A."/>
        </authorList>
    </citation>
    <scope>NUCLEOTIDE SEQUENCE [LARGE SCALE GENOMIC DNA]</scope>
    <source>
        <strain evidence="1 2">ATCC 42720</strain>
    </source>
</reference>
<dbReference type="SUPFAM" id="SSF53474">
    <property type="entry name" value="alpha/beta-Hydrolases"/>
    <property type="match status" value="1"/>
</dbReference>
<dbReference type="OMA" id="LHYLYSP"/>
<organism evidence="1 2">
    <name type="scientific">Clavispora lusitaniae (strain ATCC 42720)</name>
    <name type="common">Yeast</name>
    <name type="synonym">Candida lusitaniae</name>
    <dbReference type="NCBI Taxonomy" id="306902"/>
    <lineage>
        <taxon>Eukaryota</taxon>
        <taxon>Fungi</taxon>
        <taxon>Dikarya</taxon>
        <taxon>Ascomycota</taxon>
        <taxon>Saccharomycotina</taxon>
        <taxon>Pichiomycetes</taxon>
        <taxon>Metschnikowiaceae</taxon>
        <taxon>Clavispora</taxon>
    </lineage>
</organism>
<dbReference type="HOGENOM" id="CLU_049633_3_0_1"/>
<dbReference type="PANTHER" id="PTHR31591">
    <property type="entry name" value="UPF0613 PROTEIN PB24D3.06C"/>
    <property type="match status" value="1"/>
</dbReference>
<dbReference type="GeneID" id="8499650"/>
<name>C4XWY4_CLAL4</name>
<dbReference type="EMBL" id="CH408076">
    <property type="protein sequence ID" value="EEQ36334.1"/>
    <property type="molecule type" value="Genomic_DNA"/>
</dbReference>
<proteinExistence type="predicted"/>
<dbReference type="AlphaFoldDB" id="C4XWY4"/>
<dbReference type="Proteomes" id="UP000007703">
    <property type="component" value="Unassembled WGS sequence"/>
</dbReference>
<dbReference type="PANTHER" id="PTHR31591:SF1">
    <property type="entry name" value="UPF0613 PROTEIN PB24D3.06C"/>
    <property type="match status" value="1"/>
</dbReference>